<evidence type="ECO:0000313" key="4">
    <source>
        <dbReference type="Proteomes" id="UP000289703"/>
    </source>
</evidence>
<evidence type="ECO:0000313" key="3">
    <source>
        <dbReference type="EMBL" id="RXQ92221.1"/>
    </source>
</evidence>
<protein>
    <recommendedName>
        <fullName evidence="5">Histidine kinase</fullName>
    </recommendedName>
</protein>
<proteinExistence type="predicted"/>
<dbReference type="SMART" id="SM01204">
    <property type="entry name" value="FIST_C"/>
    <property type="match status" value="1"/>
</dbReference>
<feature type="domain" description="FIST" evidence="1">
    <location>
        <begin position="26"/>
        <end position="212"/>
    </location>
</feature>
<feature type="domain" description="FIST C-domain" evidence="2">
    <location>
        <begin position="213"/>
        <end position="352"/>
    </location>
</feature>
<dbReference type="Proteomes" id="UP000289703">
    <property type="component" value="Unassembled WGS sequence"/>
</dbReference>
<evidence type="ECO:0000259" key="2">
    <source>
        <dbReference type="SMART" id="SM01204"/>
    </source>
</evidence>
<dbReference type="AlphaFoldDB" id="A0A4Q1JL68"/>
<dbReference type="InterPro" id="IPR013702">
    <property type="entry name" value="FIST_domain_N"/>
</dbReference>
<dbReference type="SMART" id="SM00897">
    <property type="entry name" value="FIST"/>
    <property type="match status" value="1"/>
</dbReference>
<dbReference type="PANTHER" id="PTHR40252:SF2">
    <property type="entry name" value="BLR0328 PROTEIN"/>
    <property type="match status" value="1"/>
</dbReference>
<dbReference type="OrthoDB" id="378730at2"/>
<name>A0A4Q1JL68_9BACT</name>
<comment type="caution">
    <text evidence="3">The sequence shown here is derived from an EMBL/GenBank/DDBJ whole genome shotgun (WGS) entry which is preliminary data.</text>
</comment>
<gene>
    <name evidence="3" type="ORF">EO244_11775</name>
</gene>
<dbReference type="Pfam" id="PF08495">
    <property type="entry name" value="FIST"/>
    <property type="match status" value="1"/>
</dbReference>
<accession>A0A4Q1JL68</accession>
<dbReference type="RefSeq" id="WP_129254877.1">
    <property type="nucleotide sequence ID" value="NZ_SAXA01000010.1"/>
</dbReference>
<evidence type="ECO:0008006" key="5">
    <source>
        <dbReference type="Google" id="ProtNLM"/>
    </source>
</evidence>
<keyword evidence="4" id="KW-1185">Reference proteome</keyword>
<dbReference type="EMBL" id="SAXA01000010">
    <property type="protein sequence ID" value="RXQ92221.1"/>
    <property type="molecule type" value="Genomic_DNA"/>
</dbReference>
<reference evidence="3 4" key="1">
    <citation type="submission" date="2019-01" db="EMBL/GenBank/DDBJ databases">
        <title>Ancylomarina salipaludis sp. nov., isolated from a salt marsh.</title>
        <authorList>
            <person name="Yoon J.-H."/>
        </authorList>
    </citation>
    <scope>NUCLEOTIDE SEQUENCE [LARGE SCALE GENOMIC DNA]</scope>
    <source>
        <strain evidence="3 4">SHSM-M15</strain>
    </source>
</reference>
<organism evidence="3 4">
    <name type="scientific">Ancylomarina salipaludis</name>
    <dbReference type="NCBI Taxonomy" id="2501299"/>
    <lineage>
        <taxon>Bacteria</taxon>
        <taxon>Pseudomonadati</taxon>
        <taxon>Bacteroidota</taxon>
        <taxon>Bacteroidia</taxon>
        <taxon>Marinilabiliales</taxon>
        <taxon>Marinifilaceae</taxon>
        <taxon>Ancylomarina</taxon>
    </lineage>
</organism>
<dbReference type="Pfam" id="PF10442">
    <property type="entry name" value="FIST_C"/>
    <property type="match status" value="1"/>
</dbReference>
<evidence type="ECO:0000259" key="1">
    <source>
        <dbReference type="SMART" id="SM00897"/>
    </source>
</evidence>
<dbReference type="PANTHER" id="PTHR40252">
    <property type="entry name" value="BLR0328 PROTEIN"/>
    <property type="match status" value="1"/>
</dbReference>
<dbReference type="InterPro" id="IPR019494">
    <property type="entry name" value="FIST_C"/>
</dbReference>
<sequence length="369" mass="41222">MRSIYINAHDLISLEHTIRELEQENRTKAILFLMADEEHYTEDLLGPILHEIKKPLIGGIFPELIFEGKRKKKGVLLLPLSFDLKTQLFDLNENSEDFLKQLKNVQVDSLSSQSSLFVFADALSAHKASFIESLFDFFGMNTSYVGGGAGSLSFEPFPCIISNKGLSANAAVIGWADRKMSLGVAHGWKALSGILKITQTDQNLIKTINWEPAAEVYKAFVEEHSGKIITAENFYEIAKSYPLGIEKLDSEMIVRDPVWLTNEGLQLIDKIREGEYIKILNGDLGSLLEGASHAKKLVLSKLKEEMDHDALFCIGCISRVLFMNETYEKELAILSENKNVSGILSLGEIANEGDSFLEIYNKTIAIGIW</sequence>